<keyword evidence="5 12" id="KW-0028">Amino-acid biosynthesis</keyword>
<dbReference type="GO" id="GO:0005829">
    <property type="term" value="C:cytosol"/>
    <property type="evidence" value="ECO:0007669"/>
    <property type="project" value="TreeGrafter"/>
</dbReference>
<dbReference type="UniPathway" id="UPA00049">
    <property type="reaction ID" value="UER00060"/>
</dbReference>
<proteinExistence type="inferred from homology"/>
<evidence type="ECO:0000256" key="9">
    <source>
        <dbReference type="ARBA" id="ARBA00023002"/>
    </source>
</evidence>
<evidence type="ECO:0000313" key="18">
    <source>
        <dbReference type="Proteomes" id="UP000183417"/>
    </source>
</evidence>
<dbReference type="EMBL" id="CP065748">
    <property type="protein sequence ID" value="QPS81478.1"/>
    <property type="molecule type" value="Genomic_DNA"/>
</dbReference>
<dbReference type="Pfam" id="PF07991">
    <property type="entry name" value="KARI_N"/>
    <property type="match status" value="1"/>
</dbReference>
<dbReference type="PROSITE" id="PS51850">
    <property type="entry name" value="KARI_N"/>
    <property type="match status" value="1"/>
</dbReference>
<evidence type="ECO:0000256" key="3">
    <source>
        <dbReference type="ARBA" id="ARBA00004885"/>
    </source>
</evidence>
<dbReference type="Proteomes" id="UP000595064">
    <property type="component" value="Chromosome"/>
</dbReference>
<dbReference type="UniPathway" id="UPA00047">
    <property type="reaction ID" value="UER00056"/>
</dbReference>
<dbReference type="Pfam" id="PF01450">
    <property type="entry name" value="KARI_C"/>
    <property type="match status" value="1"/>
</dbReference>
<evidence type="ECO:0000256" key="7">
    <source>
        <dbReference type="ARBA" id="ARBA00022842"/>
    </source>
</evidence>
<dbReference type="KEGG" id="dla:I6G47_31755"/>
<dbReference type="PANTHER" id="PTHR21371:SF1">
    <property type="entry name" value="KETOL-ACID REDUCTOISOMERASE, MITOCHONDRIAL"/>
    <property type="match status" value="1"/>
</dbReference>
<dbReference type="GO" id="GO:0050661">
    <property type="term" value="F:NADP binding"/>
    <property type="evidence" value="ECO:0007669"/>
    <property type="project" value="InterPro"/>
</dbReference>
<comment type="pathway">
    <text evidence="3 12">Amino-acid biosynthesis; L-isoleucine biosynthesis; L-isoleucine from 2-oxobutanoate: step 2/4.</text>
</comment>
<dbReference type="EC" id="1.1.1.86" evidence="12"/>
<evidence type="ECO:0000256" key="4">
    <source>
        <dbReference type="ARBA" id="ARBA00010318"/>
    </source>
</evidence>
<dbReference type="NCBIfam" id="TIGR00465">
    <property type="entry name" value="ilvC"/>
    <property type="match status" value="1"/>
</dbReference>
<comment type="caution">
    <text evidence="12">Lacks conserved residue(s) required for the propagation of feature annotation.</text>
</comment>
<feature type="binding site" evidence="12 13">
    <location>
        <position position="190"/>
    </location>
    <ligand>
        <name>Mg(2+)</name>
        <dbReference type="ChEBI" id="CHEBI:18420"/>
        <label>1</label>
    </ligand>
</feature>
<feature type="binding site" evidence="12 13">
    <location>
        <position position="226"/>
    </location>
    <ligand>
        <name>Mg(2+)</name>
        <dbReference type="ChEBI" id="CHEBI:18420"/>
        <label>2</label>
    </ligand>
</feature>
<dbReference type="NCBIfam" id="NF004017">
    <property type="entry name" value="PRK05479.1"/>
    <property type="match status" value="1"/>
</dbReference>
<dbReference type="AlphaFoldDB" id="A0A1H3KBI9"/>
<feature type="binding site" evidence="12 13">
    <location>
        <position position="194"/>
    </location>
    <ligand>
        <name>Mg(2+)</name>
        <dbReference type="ChEBI" id="CHEBI:18420"/>
        <label>1</label>
    </ligand>
</feature>
<dbReference type="InterPro" id="IPR014359">
    <property type="entry name" value="KARI_prok"/>
</dbReference>
<comment type="function">
    <text evidence="1 12">Involved in the biosynthesis of branched-chain amino acids (BCAA). Catalyzes an alkyl-migration followed by a ketol-acid reduction of (S)-2-acetolactate (S2AL) to yield (R)-2,3-dihydroxy-isovalerate. In the isomerase reaction, S2AL is rearranged via a Mg-dependent methyl migration to produce 3-hydroxy-3-methyl-2-ketobutyrate (HMKB). In the reductase reaction, this 2-ketoacid undergoes a metal-dependent reduction by NADPH to yield (R)-2,3-dihydroxy-isovalerate.</text>
</comment>
<comment type="catalytic activity">
    <reaction evidence="12">
        <text>(2R,3R)-2,3-dihydroxy-3-methylpentanoate + NADP(+) = (S)-2-ethyl-2-hydroxy-3-oxobutanoate + NADPH + H(+)</text>
        <dbReference type="Rhea" id="RHEA:13493"/>
        <dbReference type="ChEBI" id="CHEBI:15378"/>
        <dbReference type="ChEBI" id="CHEBI:49256"/>
        <dbReference type="ChEBI" id="CHEBI:49258"/>
        <dbReference type="ChEBI" id="CHEBI:57783"/>
        <dbReference type="ChEBI" id="CHEBI:58349"/>
        <dbReference type="EC" id="1.1.1.86"/>
    </reaction>
</comment>
<comment type="cofactor">
    <cofactor evidence="12">
        <name>Mg(2+)</name>
        <dbReference type="ChEBI" id="CHEBI:18420"/>
    </cofactor>
    <text evidence="12">Binds 2 magnesium ions per subunit.</text>
</comment>
<feature type="binding site" evidence="12">
    <location>
        <begin position="24"/>
        <end position="27"/>
    </location>
    <ligand>
        <name>NADP(+)</name>
        <dbReference type="ChEBI" id="CHEBI:58349"/>
    </ligand>
</feature>
<feature type="binding site" evidence="12">
    <location>
        <position position="52"/>
    </location>
    <ligand>
        <name>NADP(+)</name>
        <dbReference type="ChEBI" id="CHEBI:58349"/>
    </ligand>
</feature>
<keyword evidence="17" id="KW-0413">Isomerase</keyword>
<feature type="binding site" evidence="12">
    <location>
        <position position="133"/>
    </location>
    <ligand>
        <name>NADP(+)</name>
        <dbReference type="ChEBI" id="CHEBI:58349"/>
    </ligand>
</feature>
<dbReference type="FunFam" id="3.40.50.720:FF:000023">
    <property type="entry name" value="Ketol-acid reductoisomerase (NADP(+))"/>
    <property type="match status" value="1"/>
</dbReference>
<evidence type="ECO:0000313" key="16">
    <source>
        <dbReference type="EMBL" id="QPS81478.1"/>
    </source>
</evidence>
<dbReference type="GO" id="GO:0016853">
    <property type="term" value="F:isomerase activity"/>
    <property type="evidence" value="ECO:0007669"/>
    <property type="project" value="UniProtKB-KW"/>
</dbReference>
<feature type="binding site" evidence="12">
    <location>
        <position position="47"/>
    </location>
    <ligand>
        <name>NADP(+)</name>
        <dbReference type="ChEBI" id="CHEBI:58349"/>
    </ligand>
</feature>
<feature type="binding site" evidence="12 13">
    <location>
        <position position="251"/>
    </location>
    <ligand>
        <name>substrate</name>
    </ligand>
</feature>
<dbReference type="HAMAP" id="MF_00435">
    <property type="entry name" value="IlvC"/>
    <property type="match status" value="1"/>
</dbReference>
<dbReference type="SUPFAM" id="SSF51735">
    <property type="entry name" value="NAD(P)-binding Rossmann-fold domains"/>
    <property type="match status" value="1"/>
</dbReference>
<feature type="binding site" evidence="12 13">
    <location>
        <position position="190"/>
    </location>
    <ligand>
        <name>Mg(2+)</name>
        <dbReference type="ChEBI" id="CHEBI:18420"/>
        <label>2</label>
    </ligand>
</feature>
<dbReference type="Gene3D" id="6.10.240.10">
    <property type="match status" value="1"/>
</dbReference>
<comment type="similarity">
    <text evidence="4 12 13">Belongs to the ketol-acid reductoisomerase family.</text>
</comment>
<dbReference type="InterPro" id="IPR013116">
    <property type="entry name" value="KARI_N"/>
</dbReference>
<dbReference type="NCBIfam" id="NF009940">
    <property type="entry name" value="PRK13403.1"/>
    <property type="match status" value="1"/>
</dbReference>
<dbReference type="GO" id="GO:0009099">
    <property type="term" value="P:L-valine biosynthetic process"/>
    <property type="evidence" value="ECO:0007669"/>
    <property type="project" value="UniProtKB-UniRule"/>
</dbReference>
<comment type="pathway">
    <text evidence="2 12">Amino-acid biosynthesis; L-valine biosynthesis; L-valine from pyruvate: step 2/4.</text>
</comment>
<dbReference type="GeneID" id="94691165"/>
<gene>
    <name evidence="12 16" type="primary">ilvC</name>
    <name evidence="16" type="ORF">I6G47_31755</name>
    <name evidence="17" type="ORF">SAMN05421547_105112</name>
</gene>
<feature type="domain" description="KARI N-terminal Rossmann" evidence="14">
    <location>
        <begin position="1"/>
        <end position="181"/>
    </location>
</feature>
<evidence type="ECO:0000256" key="10">
    <source>
        <dbReference type="ARBA" id="ARBA00023304"/>
    </source>
</evidence>
<feature type="domain" description="KARI C-terminal knotted" evidence="15">
    <location>
        <begin position="182"/>
        <end position="327"/>
    </location>
</feature>
<dbReference type="GO" id="GO:0000287">
    <property type="term" value="F:magnesium ion binding"/>
    <property type="evidence" value="ECO:0007669"/>
    <property type="project" value="UniProtKB-UniRule"/>
</dbReference>
<evidence type="ECO:0000256" key="13">
    <source>
        <dbReference type="PROSITE-ProRule" id="PRU01198"/>
    </source>
</evidence>
<dbReference type="PROSITE" id="PS51851">
    <property type="entry name" value="KARI_C"/>
    <property type="match status" value="1"/>
</dbReference>
<feature type="binding site" evidence="12 13">
    <location>
        <position position="230"/>
    </location>
    <ligand>
        <name>Mg(2+)</name>
        <dbReference type="ChEBI" id="CHEBI:18420"/>
        <label>2</label>
    </ligand>
</feature>
<evidence type="ECO:0000259" key="15">
    <source>
        <dbReference type="PROSITE" id="PS51851"/>
    </source>
</evidence>
<sequence>MKVFYDKDCDLSLIKGKTVAIIGYGSQGHAHAQNLNESGVKVVVGLRKGGASWDKVAKAGLTVAEVDDAVKAADLVMILLPDENIPEVYTNNVAPNIKQGATLAFAHGFNIHYNQVVPRADLDVIMVAPKGPGHTVRSEYLKGGGVPSLIAVYQDKSGKARDLALSYAMANGGGKGGIIETNFKEETETDLFGEQAVLCGGAVELVKMGFETLTEAGYAPEMAYFECLHELKLIVDLMYEGGIANMNYSISNNAEYGEYVTGTEVINDKSREAMRAALKRIQTGEYAKMFIQEGRTNYPSMTARRRMNAEHAIEKVGGQLRAMMPWISKNKLVDQSRN</sequence>
<dbReference type="GO" id="GO:0009097">
    <property type="term" value="P:isoleucine biosynthetic process"/>
    <property type="evidence" value="ECO:0007669"/>
    <property type="project" value="UniProtKB-UniRule"/>
</dbReference>
<dbReference type="RefSeq" id="WP_016447414.1">
    <property type="nucleotide sequence ID" value="NZ_CP065748.1"/>
</dbReference>
<evidence type="ECO:0000256" key="1">
    <source>
        <dbReference type="ARBA" id="ARBA00002172"/>
    </source>
</evidence>
<dbReference type="SUPFAM" id="SSF48179">
    <property type="entry name" value="6-phosphogluconate dehydrogenase C-terminal domain-like"/>
    <property type="match status" value="1"/>
</dbReference>
<keyword evidence="9 12" id="KW-0560">Oxidoreductase</keyword>
<keyword evidence="6 12" id="KW-0479">Metal-binding</keyword>
<organism evidence="17 18">
    <name type="scientific">Delftia lacustris</name>
    <dbReference type="NCBI Taxonomy" id="558537"/>
    <lineage>
        <taxon>Bacteria</taxon>
        <taxon>Pseudomonadati</taxon>
        <taxon>Pseudomonadota</taxon>
        <taxon>Betaproteobacteria</taxon>
        <taxon>Burkholderiales</taxon>
        <taxon>Comamonadaceae</taxon>
        <taxon>Delftia</taxon>
    </lineage>
</organism>
<dbReference type="Gene3D" id="3.40.50.720">
    <property type="entry name" value="NAD(P)-binding Rossmann-like Domain"/>
    <property type="match status" value="1"/>
</dbReference>
<accession>A0A1H3KBI9</accession>
<evidence type="ECO:0000256" key="11">
    <source>
        <dbReference type="ARBA" id="ARBA00049021"/>
    </source>
</evidence>
<evidence type="ECO:0000256" key="6">
    <source>
        <dbReference type="ARBA" id="ARBA00022723"/>
    </source>
</evidence>
<keyword evidence="8 12" id="KW-0521">NADP</keyword>
<dbReference type="Proteomes" id="UP000183417">
    <property type="component" value="Unassembled WGS sequence"/>
</dbReference>
<dbReference type="InterPro" id="IPR013023">
    <property type="entry name" value="KARI"/>
</dbReference>
<evidence type="ECO:0000313" key="19">
    <source>
        <dbReference type="Proteomes" id="UP000595064"/>
    </source>
</evidence>
<reference evidence="17 18" key="1">
    <citation type="submission" date="2016-10" db="EMBL/GenBank/DDBJ databases">
        <authorList>
            <person name="de Groot N.N."/>
        </authorList>
    </citation>
    <scope>NUCLEOTIDE SEQUENCE [LARGE SCALE GENOMIC DNA]</scope>
    <source>
        <strain evidence="17 18">LMG 24775</strain>
    </source>
</reference>
<feature type="active site" evidence="12">
    <location>
        <position position="107"/>
    </location>
</feature>
<dbReference type="InterPro" id="IPR036291">
    <property type="entry name" value="NAD(P)-bd_dom_sf"/>
</dbReference>
<evidence type="ECO:0000256" key="5">
    <source>
        <dbReference type="ARBA" id="ARBA00022605"/>
    </source>
</evidence>
<evidence type="ECO:0000256" key="12">
    <source>
        <dbReference type="HAMAP-Rule" id="MF_00435"/>
    </source>
</evidence>
<dbReference type="PANTHER" id="PTHR21371">
    <property type="entry name" value="KETOL-ACID REDUCTOISOMERASE, MITOCHONDRIAL"/>
    <property type="match status" value="1"/>
</dbReference>
<dbReference type="InterPro" id="IPR008927">
    <property type="entry name" value="6-PGluconate_DH-like_C_sf"/>
</dbReference>
<evidence type="ECO:0000256" key="8">
    <source>
        <dbReference type="ARBA" id="ARBA00022857"/>
    </source>
</evidence>
<keyword evidence="10 12" id="KW-0100">Branched-chain amino acid biosynthesis</keyword>
<evidence type="ECO:0000256" key="2">
    <source>
        <dbReference type="ARBA" id="ARBA00004864"/>
    </source>
</evidence>
<dbReference type="PIRSF" id="PIRSF000116">
    <property type="entry name" value="IlvC_gammaproteo"/>
    <property type="match status" value="1"/>
</dbReference>
<protein>
    <recommendedName>
        <fullName evidence="12">Ketol-acid reductoisomerase (NADP(+))</fullName>
        <shortName evidence="12">KARI</shortName>
        <ecNumber evidence="12">1.1.1.86</ecNumber>
    </recommendedName>
    <alternativeName>
        <fullName evidence="12">Acetohydroxy-acid isomeroreductase</fullName>
        <shortName evidence="12">AHIR</shortName>
    </alternativeName>
    <alternativeName>
        <fullName evidence="12">Alpha-keto-beta-hydroxylacyl reductoisomerase</fullName>
    </alternativeName>
</protein>
<keyword evidence="7 12" id="KW-0460">Magnesium</keyword>
<evidence type="ECO:0000259" key="14">
    <source>
        <dbReference type="PROSITE" id="PS51850"/>
    </source>
</evidence>
<evidence type="ECO:0000313" key="17">
    <source>
        <dbReference type="EMBL" id="SDY49526.1"/>
    </source>
</evidence>
<dbReference type="InterPro" id="IPR000506">
    <property type="entry name" value="KARI_C"/>
</dbReference>
<reference evidence="16 19" key="2">
    <citation type="submission" date="2020-12" db="EMBL/GenBank/DDBJ databases">
        <title>FDA dAtabase for Regulatory Grade micrObial Sequences (FDA-ARGOS): Supporting development and validation of Infectious Disease Dx tests.</title>
        <authorList>
            <person name="Sproer C."/>
            <person name="Gronow S."/>
            <person name="Severitt S."/>
            <person name="Schroder I."/>
            <person name="Tallon L."/>
            <person name="Sadzewicz L."/>
            <person name="Zhao X."/>
            <person name="Boylan J."/>
            <person name="Ott S."/>
            <person name="Bowen H."/>
            <person name="Vavikolanu K."/>
            <person name="Mehta A."/>
            <person name="Aluvathingal J."/>
            <person name="Nadendla S."/>
            <person name="Lowell S."/>
            <person name="Myers T."/>
            <person name="Yan Y."/>
            <person name="Sichtig H."/>
        </authorList>
    </citation>
    <scope>NUCLEOTIDE SEQUENCE [LARGE SCALE GENOMIC DNA]</scope>
    <source>
        <strain evidence="16 19">FDAARGOS_890</strain>
    </source>
</reference>
<dbReference type="GO" id="GO:0004455">
    <property type="term" value="F:ketol-acid reductoisomerase activity"/>
    <property type="evidence" value="ECO:0007669"/>
    <property type="project" value="UniProtKB-UniRule"/>
</dbReference>
<comment type="catalytic activity">
    <reaction evidence="11 12">
        <text>(2R)-2,3-dihydroxy-3-methylbutanoate + NADP(+) = (2S)-2-acetolactate + NADPH + H(+)</text>
        <dbReference type="Rhea" id="RHEA:22068"/>
        <dbReference type="ChEBI" id="CHEBI:15378"/>
        <dbReference type="ChEBI" id="CHEBI:49072"/>
        <dbReference type="ChEBI" id="CHEBI:57783"/>
        <dbReference type="ChEBI" id="CHEBI:58349"/>
        <dbReference type="ChEBI" id="CHEBI:58476"/>
        <dbReference type="EC" id="1.1.1.86"/>
    </reaction>
</comment>
<keyword evidence="19" id="KW-1185">Reference proteome</keyword>
<dbReference type="EMBL" id="FNPE01000005">
    <property type="protein sequence ID" value="SDY49526.1"/>
    <property type="molecule type" value="Genomic_DNA"/>
</dbReference>
<name>A0A1H3KBI9_9BURK</name>